<dbReference type="EMBL" id="JABFTP020000185">
    <property type="protein sequence ID" value="KAL3288729.1"/>
    <property type="molecule type" value="Genomic_DNA"/>
</dbReference>
<dbReference type="Pfam" id="PF00060">
    <property type="entry name" value="Lig_chan"/>
    <property type="match status" value="1"/>
</dbReference>
<sequence>EADLFIGDVALTEERSNFVEFSFITLTDSGAFVTHAPSKLNEALALLRPFQWQVWPAILITFMIVGPVLYVIIALPNSWQPRFQVRSHARLFFDCTWFTITILMKQTGKEPSSSHKARFFIILLSISATYVISDMYSANLTSLLARPGREKTINNLHQLVEAMEERNYRILIERSSCGLLE</sequence>
<feature type="domain" description="Ionotropic glutamate receptor C-terminal" evidence="10">
    <location>
        <begin position="51"/>
        <end position="161"/>
    </location>
</feature>
<evidence type="ECO:0000256" key="7">
    <source>
        <dbReference type="ARBA" id="ARBA00023170"/>
    </source>
</evidence>
<evidence type="ECO:0000259" key="10">
    <source>
        <dbReference type="Pfam" id="PF00060"/>
    </source>
</evidence>
<name>A0ABD2PD41_9CUCU</name>
<dbReference type="InterPro" id="IPR052192">
    <property type="entry name" value="Insect_Ionotropic_Sensory_Rcpt"/>
</dbReference>
<keyword evidence="5 9" id="KW-1133">Transmembrane helix</keyword>
<evidence type="ECO:0000256" key="9">
    <source>
        <dbReference type="SAM" id="Phobius"/>
    </source>
</evidence>
<feature type="transmembrane region" description="Helical" evidence="9">
    <location>
        <begin position="87"/>
        <end position="105"/>
    </location>
</feature>
<evidence type="ECO:0000256" key="4">
    <source>
        <dbReference type="ARBA" id="ARBA00022692"/>
    </source>
</evidence>
<keyword evidence="12" id="KW-1185">Reference proteome</keyword>
<dbReference type="InterPro" id="IPR001320">
    <property type="entry name" value="Iontro_rcpt_C"/>
</dbReference>
<comment type="caution">
    <text evidence="11">The sequence shown here is derived from an EMBL/GenBank/DDBJ whole genome shotgun (WGS) entry which is preliminary data.</text>
</comment>
<keyword evidence="6 9" id="KW-0472">Membrane</keyword>
<protein>
    <recommendedName>
        <fullName evidence="10">Ionotropic glutamate receptor C-terminal domain-containing protein</fullName>
    </recommendedName>
</protein>
<evidence type="ECO:0000256" key="2">
    <source>
        <dbReference type="ARBA" id="ARBA00008685"/>
    </source>
</evidence>
<evidence type="ECO:0000256" key="6">
    <source>
        <dbReference type="ARBA" id="ARBA00023136"/>
    </source>
</evidence>
<dbReference type="PANTHER" id="PTHR42643">
    <property type="entry name" value="IONOTROPIC RECEPTOR 20A-RELATED"/>
    <property type="match status" value="1"/>
</dbReference>
<dbReference type="FunFam" id="1.10.287.70:FF:000283">
    <property type="entry name" value="Ionotropic receptor 40a"/>
    <property type="match status" value="1"/>
</dbReference>
<evidence type="ECO:0000313" key="12">
    <source>
        <dbReference type="Proteomes" id="UP001516400"/>
    </source>
</evidence>
<evidence type="ECO:0000256" key="3">
    <source>
        <dbReference type="ARBA" id="ARBA00022475"/>
    </source>
</evidence>
<dbReference type="PANTHER" id="PTHR42643:SF30">
    <property type="entry name" value="IONOTROPIC RECEPTOR 40A-RELATED"/>
    <property type="match status" value="1"/>
</dbReference>
<keyword evidence="3" id="KW-1003">Cell membrane</keyword>
<accession>A0ABD2PD41</accession>
<reference evidence="11 12" key="1">
    <citation type="journal article" date="2021" name="BMC Biol.">
        <title>Horizontally acquired antibacterial genes associated with adaptive radiation of ladybird beetles.</title>
        <authorList>
            <person name="Li H.S."/>
            <person name="Tang X.F."/>
            <person name="Huang Y.H."/>
            <person name="Xu Z.Y."/>
            <person name="Chen M.L."/>
            <person name="Du X.Y."/>
            <person name="Qiu B.Y."/>
            <person name="Chen P.T."/>
            <person name="Zhang W."/>
            <person name="Slipinski A."/>
            <person name="Escalona H.E."/>
            <person name="Waterhouse R.M."/>
            <person name="Zwick A."/>
            <person name="Pang H."/>
        </authorList>
    </citation>
    <scope>NUCLEOTIDE SEQUENCE [LARGE SCALE GENOMIC DNA]</scope>
    <source>
        <strain evidence="11">SYSU2018</strain>
    </source>
</reference>
<feature type="non-terminal residue" evidence="11">
    <location>
        <position position="1"/>
    </location>
</feature>
<feature type="non-terminal residue" evidence="11">
    <location>
        <position position="181"/>
    </location>
</feature>
<feature type="transmembrane region" description="Helical" evidence="9">
    <location>
        <begin position="117"/>
        <end position="136"/>
    </location>
</feature>
<keyword evidence="4 9" id="KW-0812">Transmembrane</keyword>
<dbReference type="GO" id="GO:0005886">
    <property type="term" value="C:plasma membrane"/>
    <property type="evidence" value="ECO:0007669"/>
    <property type="project" value="UniProtKB-SubCell"/>
</dbReference>
<gene>
    <name evidence="11" type="ORF">HHI36_003164</name>
</gene>
<organism evidence="11 12">
    <name type="scientific">Cryptolaemus montrouzieri</name>
    <dbReference type="NCBI Taxonomy" id="559131"/>
    <lineage>
        <taxon>Eukaryota</taxon>
        <taxon>Metazoa</taxon>
        <taxon>Ecdysozoa</taxon>
        <taxon>Arthropoda</taxon>
        <taxon>Hexapoda</taxon>
        <taxon>Insecta</taxon>
        <taxon>Pterygota</taxon>
        <taxon>Neoptera</taxon>
        <taxon>Endopterygota</taxon>
        <taxon>Coleoptera</taxon>
        <taxon>Polyphaga</taxon>
        <taxon>Cucujiformia</taxon>
        <taxon>Coccinelloidea</taxon>
        <taxon>Coccinellidae</taxon>
        <taxon>Scymninae</taxon>
        <taxon>Scymnini</taxon>
        <taxon>Cryptolaemus</taxon>
    </lineage>
</organism>
<dbReference type="SUPFAM" id="SSF53850">
    <property type="entry name" value="Periplasmic binding protein-like II"/>
    <property type="match status" value="1"/>
</dbReference>
<evidence type="ECO:0000256" key="8">
    <source>
        <dbReference type="ARBA" id="ARBA00023180"/>
    </source>
</evidence>
<keyword evidence="7" id="KW-0675">Receptor</keyword>
<dbReference type="Proteomes" id="UP001516400">
    <property type="component" value="Unassembled WGS sequence"/>
</dbReference>
<dbReference type="Gene3D" id="1.10.287.70">
    <property type="match status" value="1"/>
</dbReference>
<evidence type="ECO:0000256" key="5">
    <source>
        <dbReference type="ARBA" id="ARBA00022989"/>
    </source>
</evidence>
<comment type="similarity">
    <text evidence="2">Belongs to the glutamate-gated ion channel (TC 1.A.10.1) family.</text>
</comment>
<proteinExistence type="inferred from homology"/>
<dbReference type="GO" id="GO:0050906">
    <property type="term" value="P:detection of stimulus involved in sensory perception"/>
    <property type="evidence" value="ECO:0007669"/>
    <property type="project" value="UniProtKB-ARBA"/>
</dbReference>
<evidence type="ECO:0000313" key="11">
    <source>
        <dbReference type="EMBL" id="KAL3288729.1"/>
    </source>
</evidence>
<evidence type="ECO:0000256" key="1">
    <source>
        <dbReference type="ARBA" id="ARBA00004651"/>
    </source>
</evidence>
<feature type="transmembrane region" description="Helical" evidence="9">
    <location>
        <begin position="54"/>
        <end position="75"/>
    </location>
</feature>
<keyword evidence="8" id="KW-0325">Glycoprotein</keyword>
<dbReference type="AlphaFoldDB" id="A0ABD2PD41"/>
<comment type="subcellular location">
    <subcellularLocation>
        <location evidence="1">Cell membrane</location>
        <topology evidence="1">Multi-pass membrane protein</topology>
    </subcellularLocation>
</comment>